<dbReference type="PaxDb" id="55529-EKX36845"/>
<reference evidence="8" key="3">
    <citation type="submission" date="2015-06" db="UniProtKB">
        <authorList>
            <consortium name="EnsemblProtists"/>
        </authorList>
    </citation>
    <scope>IDENTIFICATION</scope>
</reference>
<dbReference type="STRING" id="905079.L1IM27"/>
<dbReference type="CDD" id="cd17657">
    <property type="entry name" value="CDC14_N"/>
    <property type="match status" value="1"/>
</dbReference>
<evidence type="ECO:0000259" key="6">
    <source>
        <dbReference type="PROSITE" id="PS50056"/>
    </source>
</evidence>
<dbReference type="PANTHER" id="PTHR23339">
    <property type="entry name" value="TYROSINE SPECIFIC PROTEIN PHOSPHATASE AND DUAL SPECIFICITY PROTEIN PHOSPHATASE"/>
    <property type="match status" value="1"/>
</dbReference>
<organism evidence="7">
    <name type="scientific">Guillardia theta (strain CCMP2712)</name>
    <name type="common">Cryptophyte</name>
    <dbReference type="NCBI Taxonomy" id="905079"/>
    <lineage>
        <taxon>Eukaryota</taxon>
        <taxon>Cryptophyceae</taxon>
        <taxon>Pyrenomonadales</taxon>
        <taxon>Geminigeraceae</taxon>
        <taxon>Guillardia</taxon>
    </lineage>
</organism>
<dbReference type="InterPro" id="IPR057023">
    <property type="entry name" value="PTP-SAK"/>
</dbReference>
<feature type="domain" description="Tyrosine specific protein phosphatases" evidence="6">
    <location>
        <begin position="218"/>
        <end position="283"/>
    </location>
</feature>
<dbReference type="InterPro" id="IPR029260">
    <property type="entry name" value="DSPn"/>
</dbReference>
<evidence type="ECO:0000256" key="2">
    <source>
        <dbReference type="ARBA" id="ARBA00013064"/>
    </source>
</evidence>
<reference evidence="9" key="2">
    <citation type="submission" date="2012-11" db="EMBL/GenBank/DDBJ databases">
        <authorList>
            <person name="Kuo A."/>
            <person name="Curtis B.A."/>
            <person name="Tanifuji G."/>
            <person name="Burki F."/>
            <person name="Gruber A."/>
            <person name="Irimia M."/>
            <person name="Maruyama S."/>
            <person name="Arias M.C."/>
            <person name="Ball S.G."/>
            <person name="Gile G.H."/>
            <person name="Hirakawa Y."/>
            <person name="Hopkins J.F."/>
            <person name="Rensing S.A."/>
            <person name="Schmutz J."/>
            <person name="Symeonidi A."/>
            <person name="Elias M."/>
            <person name="Eveleigh R.J."/>
            <person name="Herman E.K."/>
            <person name="Klute M.J."/>
            <person name="Nakayama T."/>
            <person name="Obornik M."/>
            <person name="Reyes-Prieto A."/>
            <person name="Armbrust E.V."/>
            <person name="Aves S.J."/>
            <person name="Beiko R.G."/>
            <person name="Coutinho P."/>
            <person name="Dacks J.B."/>
            <person name="Durnford D.G."/>
            <person name="Fast N.M."/>
            <person name="Green B.R."/>
            <person name="Grisdale C."/>
            <person name="Hempe F."/>
            <person name="Henrissat B."/>
            <person name="Hoppner M.P."/>
            <person name="Ishida K.-I."/>
            <person name="Kim E."/>
            <person name="Koreny L."/>
            <person name="Kroth P.G."/>
            <person name="Liu Y."/>
            <person name="Malik S.-B."/>
            <person name="Maier U.G."/>
            <person name="McRose D."/>
            <person name="Mock T."/>
            <person name="Neilson J.A."/>
            <person name="Onodera N.T."/>
            <person name="Poole A.M."/>
            <person name="Pritham E.J."/>
            <person name="Richards T.A."/>
            <person name="Rocap G."/>
            <person name="Roy S.W."/>
            <person name="Sarai C."/>
            <person name="Schaack S."/>
            <person name="Shirato S."/>
            <person name="Slamovits C.H."/>
            <person name="Spencer D.F."/>
            <person name="Suzuki S."/>
            <person name="Worden A.Z."/>
            <person name="Zauner S."/>
            <person name="Barry K."/>
            <person name="Bell C."/>
            <person name="Bharti A.K."/>
            <person name="Crow J.A."/>
            <person name="Grimwood J."/>
            <person name="Kramer R."/>
            <person name="Lindquist E."/>
            <person name="Lucas S."/>
            <person name="Salamov A."/>
            <person name="McFadden G.I."/>
            <person name="Lane C.E."/>
            <person name="Keeling P.J."/>
            <person name="Gray M.W."/>
            <person name="Grigoriev I.V."/>
            <person name="Archibald J.M."/>
        </authorList>
    </citation>
    <scope>NUCLEOTIDE SEQUENCE</scope>
    <source>
        <strain evidence="9">CCMP2712</strain>
    </source>
</reference>
<dbReference type="EnsemblProtists" id="EKX36845">
    <property type="protein sequence ID" value="EKX36845"/>
    <property type="gene ID" value="GUITHDRAFT_158653"/>
</dbReference>
<dbReference type="PROSITE" id="PS50056">
    <property type="entry name" value="TYR_PHOSPHATASE_2"/>
    <property type="match status" value="1"/>
</dbReference>
<dbReference type="SMART" id="SM00195">
    <property type="entry name" value="DSPc"/>
    <property type="match status" value="1"/>
</dbReference>
<dbReference type="Pfam" id="PF14671">
    <property type="entry name" value="DSPn"/>
    <property type="match status" value="1"/>
</dbReference>
<reference evidence="7 9" key="1">
    <citation type="journal article" date="2012" name="Nature">
        <title>Algal genomes reveal evolutionary mosaicism and the fate of nucleomorphs.</title>
        <authorList>
            <consortium name="DOE Joint Genome Institute"/>
            <person name="Curtis B.A."/>
            <person name="Tanifuji G."/>
            <person name="Burki F."/>
            <person name="Gruber A."/>
            <person name="Irimia M."/>
            <person name="Maruyama S."/>
            <person name="Arias M.C."/>
            <person name="Ball S.G."/>
            <person name="Gile G.H."/>
            <person name="Hirakawa Y."/>
            <person name="Hopkins J.F."/>
            <person name="Kuo A."/>
            <person name="Rensing S.A."/>
            <person name="Schmutz J."/>
            <person name="Symeonidi A."/>
            <person name="Elias M."/>
            <person name="Eveleigh R.J."/>
            <person name="Herman E.K."/>
            <person name="Klute M.J."/>
            <person name="Nakayama T."/>
            <person name="Obornik M."/>
            <person name="Reyes-Prieto A."/>
            <person name="Armbrust E.V."/>
            <person name="Aves S.J."/>
            <person name="Beiko R.G."/>
            <person name="Coutinho P."/>
            <person name="Dacks J.B."/>
            <person name="Durnford D.G."/>
            <person name="Fast N.M."/>
            <person name="Green B.R."/>
            <person name="Grisdale C.J."/>
            <person name="Hempel F."/>
            <person name="Henrissat B."/>
            <person name="Hoppner M.P."/>
            <person name="Ishida K."/>
            <person name="Kim E."/>
            <person name="Koreny L."/>
            <person name="Kroth P.G."/>
            <person name="Liu Y."/>
            <person name="Malik S.B."/>
            <person name="Maier U.G."/>
            <person name="McRose D."/>
            <person name="Mock T."/>
            <person name="Neilson J.A."/>
            <person name="Onodera N.T."/>
            <person name="Poole A.M."/>
            <person name="Pritham E.J."/>
            <person name="Richards T.A."/>
            <person name="Rocap G."/>
            <person name="Roy S.W."/>
            <person name="Sarai C."/>
            <person name="Schaack S."/>
            <person name="Shirato S."/>
            <person name="Slamovits C.H."/>
            <person name="Spencer D.F."/>
            <person name="Suzuki S."/>
            <person name="Worden A.Z."/>
            <person name="Zauner S."/>
            <person name="Barry K."/>
            <person name="Bell C."/>
            <person name="Bharti A.K."/>
            <person name="Crow J.A."/>
            <person name="Grimwood J."/>
            <person name="Kramer R."/>
            <person name="Lindquist E."/>
            <person name="Lucas S."/>
            <person name="Salamov A."/>
            <person name="McFadden G.I."/>
            <person name="Lane C.E."/>
            <person name="Keeling P.J."/>
            <person name="Gray M.W."/>
            <person name="Grigoriev I.V."/>
            <person name="Archibald J.M."/>
        </authorList>
    </citation>
    <scope>NUCLEOTIDE SEQUENCE</scope>
    <source>
        <strain evidence="7 9">CCMP2712</strain>
    </source>
</reference>
<gene>
    <name evidence="7" type="ORF">GUITHDRAFT_158653</name>
</gene>
<dbReference type="InterPro" id="IPR050561">
    <property type="entry name" value="PTP"/>
</dbReference>
<dbReference type="Proteomes" id="UP000011087">
    <property type="component" value="Unassembled WGS sequence"/>
</dbReference>
<evidence type="ECO:0000256" key="4">
    <source>
        <dbReference type="ARBA" id="ARBA00022912"/>
    </source>
</evidence>
<sequence length="304" mass="34402">MNKKYAYVPFCADFGPMNIAAVHHYCKVFKDHLLSKTLSGKKIVFAVPDAPGDITNAVFMLGSFLCLHLNARPDVAMQVFSEISQRHLRPYRDATWTKSTHDLSVKDCWDGLLRARKCGFYKFSSFDSEEYLFYDNPRNGDLHFIVPDKFIAFKGPVSNSCRNSLAHSPEDFLDLFAALGVEKIVRLNEAEYDAKTFADAGFQHVDLIFNDCTVPSREIVHRFLLECEESKNAVAVHCLAGLGRTGTLIALYLMKHFLFTAKEAIAWLRVCRPGSVIGIQQHFLHEQEARMHRLGKGNAGVMYI</sequence>
<dbReference type="FunFam" id="3.90.190.10:FF:000006">
    <property type="entry name" value="Dual specificity protein phosphatase CDC14B"/>
    <property type="match status" value="1"/>
</dbReference>
<dbReference type="InterPro" id="IPR016130">
    <property type="entry name" value="Tyr_Pase_AS"/>
</dbReference>
<dbReference type="InterPro" id="IPR020422">
    <property type="entry name" value="TYR_PHOSPHATASE_DUAL_dom"/>
</dbReference>
<evidence type="ECO:0000313" key="9">
    <source>
        <dbReference type="Proteomes" id="UP000011087"/>
    </source>
</evidence>
<dbReference type="InterPro" id="IPR044506">
    <property type="entry name" value="CDC14_C"/>
</dbReference>
<dbReference type="CDD" id="cd14499">
    <property type="entry name" value="CDC14_C"/>
    <property type="match status" value="1"/>
</dbReference>
<evidence type="ECO:0000259" key="5">
    <source>
        <dbReference type="PROSITE" id="PS50054"/>
    </source>
</evidence>
<evidence type="ECO:0000313" key="7">
    <source>
        <dbReference type="EMBL" id="EKX36845.1"/>
    </source>
</evidence>
<dbReference type="Pfam" id="PF22784">
    <property type="entry name" value="PTP-SAK"/>
    <property type="match status" value="1"/>
</dbReference>
<evidence type="ECO:0000256" key="3">
    <source>
        <dbReference type="ARBA" id="ARBA00022801"/>
    </source>
</evidence>
<dbReference type="SUPFAM" id="SSF52799">
    <property type="entry name" value="(Phosphotyrosine protein) phosphatases II"/>
    <property type="match status" value="2"/>
</dbReference>
<dbReference type="PROSITE" id="PS50054">
    <property type="entry name" value="TYR_PHOSPHATASE_DUAL"/>
    <property type="match status" value="1"/>
</dbReference>
<dbReference type="EMBL" id="JH993067">
    <property type="protein sequence ID" value="EKX36845.1"/>
    <property type="molecule type" value="Genomic_DNA"/>
</dbReference>
<accession>L1IM27</accession>
<dbReference type="KEGG" id="gtt:GUITHDRAFT_158653"/>
<dbReference type="PROSITE" id="PS00383">
    <property type="entry name" value="TYR_PHOSPHATASE_1"/>
    <property type="match status" value="1"/>
</dbReference>
<dbReference type="InterPro" id="IPR000387">
    <property type="entry name" value="Tyr_Pase_dom"/>
</dbReference>
<keyword evidence="4" id="KW-0904">Protein phosphatase</keyword>
<dbReference type="SMART" id="SM00404">
    <property type="entry name" value="PTPc_motif"/>
    <property type="match status" value="1"/>
</dbReference>
<dbReference type="AlphaFoldDB" id="L1IM27"/>
<protein>
    <recommendedName>
        <fullName evidence="2">protein-tyrosine-phosphatase</fullName>
        <ecNumber evidence="2">3.1.3.48</ecNumber>
    </recommendedName>
</protein>
<dbReference type="InterPro" id="IPR003595">
    <property type="entry name" value="Tyr_Pase_cat"/>
</dbReference>
<evidence type="ECO:0000313" key="8">
    <source>
        <dbReference type="EnsemblProtists" id="EKX36845"/>
    </source>
</evidence>
<dbReference type="HOGENOM" id="CLU_017787_0_2_1"/>
<dbReference type="eggNOG" id="KOG1720">
    <property type="taxonomic scope" value="Eukaryota"/>
</dbReference>
<dbReference type="OrthoDB" id="266663at2759"/>
<dbReference type="InterPro" id="IPR029021">
    <property type="entry name" value="Prot-tyrosine_phosphatase-like"/>
</dbReference>
<dbReference type="RefSeq" id="XP_005823825.1">
    <property type="nucleotide sequence ID" value="XM_005823768.1"/>
</dbReference>
<feature type="domain" description="Tyrosine-protein phosphatase" evidence="5">
    <location>
        <begin position="140"/>
        <end position="296"/>
    </location>
</feature>
<dbReference type="EC" id="3.1.3.48" evidence="2"/>
<dbReference type="GO" id="GO:0004725">
    <property type="term" value="F:protein tyrosine phosphatase activity"/>
    <property type="evidence" value="ECO:0007669"/>
    <property type="project" value="UniProtKB-EC"/>
</dbReference>
<name>L1IM27_GUITC</name>
<comment type="similarity">
    <text evidence="1">Belongs to the protein-tyrosine phosphatase family. Non-receptor class CDC14 subfamily.</text>
</comment>
<dbReference type="Gene3D" id="3.90.190.10">
    <property type="entry name" value="Protein tyrosine phosphatase superfamily"/>
    <property type="match status" value="2"/>
</dbReference>
<keyword evidence="9" id="KW-1185">Reference proteome</keyword>
<keyword evidence="3" id="KW-0378">Hydrolase</keyword>
<proteinExistence type="inferred from homology"/>
<evidence type="ECO:0000256" key="1">
    <source>
        <dbReference type="ARBA" id="ARBA00007315"/>
    </source>
</evidence>
<dbReference type="GeneID" id="17293578"/>